<dbReference type="Pfam" id="PF18474">
    <property type="entry name" value="DUF5614"/>
    <property type="match status" value="1"/>
</dbReference>
<keyword evidence="3" id="KW-1185">Reference proteome</keyword>
<name>A0A2G9TDL8_TELCI</name>
<gene>
    <name evidence="2" type="ORF">TELCIR_22970</name>
</gene>
<dbReference type="Proteomes" id="UP000230423">
    <property type="component" value="Unassembled WGS sequence"/>
</dbReference>
<sequence>MDWLTGSSRNIFEQADTYLNMAALFQRNFCPPEVVFEFVAGVPDAMASKLRSLGVIVIGEEVSSVDNFLFCRIYRCD</sequence>
<reference evidence="2 3" key="1">
    <citation type="submission" date="2015-09" db="EMBL/GenBank/DDBJ databases">
        <title>Draft genome of the parasitic nematode Teladorsagia circumcincta isolate WARC Sus (inbred).</title>
        <authorList>
            <person name="Mitreva M."/>
        </authorList>
    </citation>
    <scope>NUCLEOTIDE SEQUENCE [LARGE SCALE GENOMIC DNA]</scope>
    <source>
        <strain evidence="2 3">S</strain>
    </source>
</reference>
<evidence type="ECO:0000259" key="1">
    <source>
        <dbReference type="Pfam" id="PF18474"/>
    </source>
</evidence>
<dbReference type="InterPro" id="IPR041076">
    <property type="entry name" value="DUF5614"/>
</dbReference>
<organism evidence="2 3">
    <name type="scientific">Teladorsagia circumcincta</name>
    <name type="common">Brown stomach worm</name>
    <name type="synonym">Ostertagia circumcincta</name>
    <dbReference type="NCBI Taxonomy" id="45464"/>
    <lineage>
        <taxon>Eukaryota</taxon>
        <taxon>Metazoa</taxon>
        <taxon>Ecdysozoa</taxon>
        <taxon>Nematoda</taxon>
        <taxon>Chromadorea</taxon>
        <taxon>Rhabditida</taxon>
        <taxon>Rhabditina</taxon>
        <taxon>Rhabditomorpha</taxon>
        <taxon>Strongyloidea</taxon>
        <taxon>Trichostrongylidae</taxon>
        <taxon>Teladorsagia</taxon>
    </lineage>
</organism>
<protein>
    <recommendedName>
        <fullName evidence="1">DUF5614 domain-containing protein</fullName>
    </recommendedName>
</protein>
<accession>A0A2G9TDL8</accession>
<proteinExistence type="predicted"/>
<evidence type="ECO:0000313" key="3">
    <source>
        <dbReference type="Proteomes" id="UP000230423"/>
    </source>
</evidence>
<dbReference type="OrthoDB" id="441890at2759"/>
<feature type="domain" description="DUF5614" evidence="1">
    <location>
        <begin position="9"/>
        <end position="63"/>
    </location>
</feature>
<evidence type="ECO:0000313" key="2">
    <source>
        <dbReference type="EMBL" id="PIO55642.1"/>
    </source>
</evidence>
<dbReference type="AlphaFoldDB" id="A0A2G9TDL8"/>
<dbReference type="EMBL" id="KZ384922">
    <property type="protein sequence ID" value="PIO55642.1"/>
    <property type="molecule type" value="Genomic_DNA"/>
</dbReference>